<feature type="region of interest" description="Disordered" evidence="1">
    <location>
        <begin position="1"/>
        <end position="50"/>
    </location>
</feature>
<name>A0AA36IK73_9DINO</name>
<organism evidence="2 4">
    <name type="scientific">Effrenium voratum</name>
    <dbReference type="NCBI Taxonomy" id="2562239"/>
    <lineage>
        <taxon>Eukaryota</taxon>
        <taxon>Sar</taxon>
        <taxon>Alveolata</taxon>
        <taxon>Dinophyceae</taxon>
        <taxon>Suessiales</taxon>
        <taxon>Symbiodiniaceae</taxon>
        <taxon>Effrenium</taxon>
    </lineage>
</organism>
<reference evidence="2" key="1">
    <citation type="submission" date="2023-08" db="EMBL/GenBank/DDBJ databases">
        <authorList>
            <person name="Chen Y."/>
            <person name="Shah S."/>
            <person name="Dougan E. K."/>
            <person name="Thang M."/>
            <person name="Chan C."/>
        </authorList>
    </citation>
    <scope>NUCLEOTIDE SEQUENCE</scope>
</reference>
<dbReference type="EMBL" id="CAUJNA010003795">
    <property type="protein sequence ID" value="CAJ1409939.1"/>
    <property type="molecule type" value="Genomic_DNA"/>
</dbReference>
<evidence type="ECO:0000313" key="2">
    <source>
        <dbReference type="EMBL" id="CAJ1389322.1"/>
    </source>
</evidence>
<evidence type="ECO:0000313" key="4">
    <source>
        <dbReference type="Proteomes" id="UP001178507"/>
    </source>
</evidence>
<sequence>LHQQGVHQGDLLAGLPPLRHDRPGPGGQRHLQPAHEAGLRHRSVHGQAHQ</sequence>
<accession>A0AA36IK73</accession>
<gene>
    <name evidence="2" type="ORF">EVOR1521_LOCUS14965</name>
    <name evidence="3" type="ORF">EVOR1521_LOCUS30899</name>
</gene>
<feature type="non-terminal residue" evidence="2">
    <location>
        <position position="1"/>
    </location>
</feature>
<dbReference type="EMBL" id="CAUJNA010001854">
    <property type="protein sequence ID" value="CAJ1389322.1"/>
    <property type="molecule type" value="Genomic_DNA"/>
</dbReference>
<comment type="caution">
    <text evidence="2">The sequence shown here is derived from an EMBL/GenBank/DDBJ whole genome shotgun (WGS) entry which is preliminary data.</text>
</comment>
<dbReference type="AlphaFoldDB" id="A0AA36IK73"/>
<dbReference type="Proteomes" id="UP001178507">
    <property type="component" value="Unassembled WGS sequence"/>
</dbReference>
<feature type="non-terminal residue" evidence="2">
    <location>
        <position position="50"/>
    </location>
</feature>
<proteinExistence type="predicted"/>
<evidence type="ECO:0000256" key="1">
    <source>
        <dbReference type="SAM" id="MobiDB-lite"/>
    </source>
</evidence>
<evidence type="ECO:0000313" key="3">
    <source>
        <dbReference type="EMBL" id="CAJ1409939.1"/>
    </source>
</evidence>
<keyword evidence="4" id="KW-1185">Reference proteome</keyword>
<protein>
    <submittedName>
        <fullName evidence="2">Uncharacterized protein</fullName>
    </submittedName>
</protein>